<sequence>MQQSFITGELPNDWRTATVKPIFKKGDQLDAGNFRPISLTSLISKLMESIICHTMMKFLLEHKIIPAEQHGFVPKRSVITNLLSCLNDWSRELDNHNPVDVIYFDYIKAFDKVPTRRLLHKLEHFGIRGGLLKWIEGFLSFRTFRVKIDGCLSNSQKVLSGVPQGTVLGPILFIVYIADLTVELSSPFALFADDLKLYNTSKNNNVLKADLITLYAWTQKWLMPFNMKKCCVLHLGRNNPKMQYNLGGHVFQCVSSQIDLGITITEDLSWSSHILSVVKKANSIGYLIRKAFPCAPIEIIAKLHKTYVRPILEYANSVWHPILVRDKQLLESVQRRITRIPFGFHRPSYEDRLKIMKLPTIEHRKVRGDVITTVKILSQLDSPIRHLFSTSDDPRTRGHRLKLRKYAFKTRMRQFFLPERVFGIWNSHLQI</sequence>
<protein>
    <recommendedName>
        <fullName evidence="1">Reverse transcriptase domain-containing protein</fullName>
    </recommendedName>
</protein>
<dbReference type="AlphaFoldDB" id="A0AA38HUL6"/>
<evidence type="ECO:0000313" key="2">
    <source>
        <dbReference type="EMBL" id="KAJ3644148.1"/>
    </source>
</evidence>
<dbReference type="Pfam" id="PF00078">
    <property type="entry name" value="RVT_1"/>
    <property type="match status" value="1"/>
</dbReference>
<dbReference type="EMBL" id="JALNTZ010000008">
    <property type="protein sequence ID" value="KAJ3644148.1"/>
    <property type="molecule type" value="Genomic_DNA"/>
</dbReference>
<dbReference type="GO" id="GO:0071897">
    <property type="term" value="P:DNA biosynthetic process"/>
    <property type="evidence" value="ECO:0007669"/>
    <property type="project" value="UniProtKB-ARBA"/>
</dbReference>
<keyword evidence="3" id="KW-1185">Reference proteome</keyword>
<comment type="caution">
    <text evidence="2">The sequence shown here is derived from an EMBL/GenBank/DDBJ whole genome shotgun (WGS) entry which is preliminary data.</text>
</comment>
<organism evidence="2 3">
    <name type="scientific">Zophobas morio</name>
    <dbReference type="NCBI Taxonomy" id="2755281"/>
    <lineage>
        <taxon>Eukaryota</taxon>
        <taxon>Metazoa</taxon>
        <taxon>Ecdysozoa</taxon>
        <taxon>Arthropoda</taxon>
        <taxon>Hexapoda</taxon>
        <taxon>Insecta</taxon>
        <taxon>Pterygota</taxon>
        <taxon>Neoptera</taxon>
        <taxon>Endopterygota</taxon>
        <taxon>Coleoptera</taxon>
        <taxon>Polyphaga</taxon>
        <taxon>Cucujiformia</taxon>
        <taxon>Tenebrionidae</taxon>
        <taxon>Zophobas</taxon>
    </lineage>
</organism>
<dbReference type="InterPro" id="IPR043502">
    <property type="entry name" value="DNA/RNA_pol_sf"/>
</dbReference>
<dbReference type="CDD" id="cd01650">
    <property type="entry name" value="RT_nLTR_like"/>
    <property type="match status" value="1"/>
</dbReference>
<evidence type="ECO:0000259" key="1">
    <source>
        <dbReference type="PROSITE" id="PS50878"/>
    </source>
</evidence>
<dbReference type="PRINTS" id="PR01345">
    <property type="entry name" value="CERVTRCPTASE"/>
</dbReference>
<dbReference type="Proteomes" id="UP001168821">
    <property type="component" value="Unassembled WGS sequence"/>
</dbReference>
<dbReference type="PROSITE" id="PS50878">
    <property type="entry name" value="RT_POL"/>
    <property type="match status" value="1"/>
</dbReference>
<gene>
    <name evidence="2" type="ORF">Zmor_026820</name>
</gene>
<proteinExistence type="predicted"/>
<accession>A0AA38HUL6</accession>
<dbReference type="PANTHER" id="PTHR33332">
    <property type="entry name" value="REVERSE TRANSCRIPTASE DOMAIN-CONTAINING PROTEIN"/>
    <property type="match status" value="1"/>
</dbReference>
<reference evidence="2" key="1">
    <citation type="journal article" date="2023" name="G3 (Bethesda)">
        <title>Whole genome assemblies of Zophobas morio and Tenebrio molitor.</title>
        <authorList>
            <person name="Kaur S."/>
            <person name="Stinson S.A."/>
            <person name="diCenzo G.C."/>
        </authorList>
    </citation>
    <scope>NUCLEOTIDE SEQUENCE</scope>
    <source>
        <strain evidence="2">QUZm001</strain>
    </source>
</reference>
<dbReference type="InterPro" id="IPR000477">
    <property type="entry name" value="RT_dom"/>
</dbReference>
<name>A0AA38HUL6_9CUCU</name>
<evidence type="ECO:0000313" key="3">
    <source>
        <dbReference type="Proteomes" id="UP001168821"/>
    </source>
</evidence>
<feature type="domain" description="Reverse transcriptase" evidence="1">
    <location>
        <begin position="3"/>
        <end position="264"/>
    </location>
</feature>
<dbReference type="SUPFAM" id="SSF56672">
    <property type="entry name" value="DNA/RNA polymerases"/>
    <property type="match status" value="1"/>
</dbReference>